<gene>
    <name evidence="29" type="primary">thrA</name>
    <name evidence="29" type="ORF">G8759_06350</name>
</gene>
<evidence type="ECO:0000256" key="12">
    <source>
        <dbReference type="ARBA" id="ARBA00022697"/>
    </source>
</evidence>
<evidence type="ECO:0000259" key="28">
    <source>
        <dbReference type="PROSITE" id="PS51671"/>
    </source>
</evidence>
<evidence type="ECO:0000256" key="17">
    <source>
        <dbReference type="ARBA" id="ARBA00022857"/>
    </source>
</evidence>
<dbReference type="SUPFAM" id="SSF55347">
    <property type="entry name" value="Glyceraldehyde-3-phosphate dehydrogenase-like, C-terminal domain"/>
    <property type="match status" value="1"/>
</dbReference>
<dbReference type="InterPro" id="IPR001341">
    <property type="entry name" value="Asp_kinase"/>
</dbReference>
<comment type="subunit">
    <text evidence="9">Homotetramer.</text>
</comment>
<dbReference type="PANTHER" id="PTHR43070:SF5">
    <property type="entry name" value="HOMOSERINE DEHYDROGENASE"/>
    <property type="match status" value="1"/>
</dbReference>
<sequence length="823" mass="89939">MQVLKFGGTSVGTVESIKQVIQIIDNHRQNGDQITVVFSAMGGITNQLIEIGRMATTGETDYMELVRRIEDRHFNVIKALIPVKEQSKVFAHIRGIINELEDLLRGVSLIRELTLRTHDLITSFGERLSTTVITECVKSRGIPAQFCDARTIIKTNAQFGQAEVNYNLTNQLIQEHFAKTNDRAGAPVQMVTGFIGSTEKNETTTLGRGGSDYTASILGAALNADIIDIWTDVDGMMTADPRKVPNAFNIPTITYAEAMELSHFGAKVIYPPSLQPAFARNIPIRVLNTFNPTHSGTVVSRTAERRQYTITGISSIDDIALVNVQGSGMIGVAGVSAKLFGVLAAHKISVILISQASSEHSICFAIDPRGAENVKTILDDEFATEISHGHIDNIVIERDLSVIATVGEGMKKSSGIAGKLFSVLGKNGVNIVAVAQGSSEINISVVINKNNLSKALNSLHNIFFQSEARVLNLYLVGTGLIGKTLLKQIFNQFEFLRTEKLLKVCVVGMTNTKKMLLDPKGIALDEWRERLLTEGVTTSLPAFVEKIQDYNLPNSVFIDCTSDKDIVQFYESLLDANISVVTPNKVANSGSYAEYRRLQRTALNRGVKFLYETNVGAGLPIINTVQGLMTAGDRFLKIEAILSGTLSFIFNTFRPGISFADVVREAKEKGYTEPDPRDDLSGLDVARKILILAREAGFPLEPEDVTITNLLPQSCLDAPTISAFFEELERNNAYFENLLVEAESKSEKLRFVASFENNKATIGLRPVGVDHPFYQLTGADNIVSFTTERYKERPLVIKGPGAGAEVTASGVFADVVSIGSYLA</sequence>
<evidence type="ECO:0000313" key="30">
    <source>
        <dbReference type="Proteomes" id="UP000501802"/>
    </source>
</evidence>
<comment type="pathway">
    <text evidence="4">Amino-acid biosynthesis; L-threonine biosynthesis; L-threonine from L-aspartate: step 3/5.</text>
</comment>
<comment type="pathway">
    <text evidence="2">Amino-acid biosynthesis; L-lysine biosynthesis via DAP pathway; (S)-tetrahydrodipicolinate from L-aspartate: step 1/4.</text>
</comment>
<comment type="pathway">
    <text evidence="6">Amino-acid biosynthesis; L-threonine biosynthesis; L-threonine from L-aspartate: step 1/5.</text>
</comment>
<dbReference type="Gene3D" id="3.40.50.720">
    <property type="entry name" value="NAD(P)-binding Rossmann-like Domain"/>
    <property type="match status" value="1"/>
</dbReference>
<keyword evidence="10" id="KW-0028">Amino-acid biosynthesis</keyword>
<comment type="catalytic activity">
    <reaction evidence="25">
        <text>L-aspartate + ATP = 4-phospho-L-aspartate + ADP</text>
        <dbReference type="Rhea" id="RHEA:23776"/>
        <dbReference type="ChEBI" id="CHEBI:29991"/>
        <dbReference type="ChEBI" id="CHEBI:30616"/>
        <dbReference type="ChEBI" id="CHEBI:57535"/>
        <dbReference type="ChEBI" id="CHEBI:456216"/>
        <dbReference type="EC" id="2.7.2.4"/>
    </reaction>
    <physiologicalReaction direction="left-to-right" evidence="25">
        <dbReference type="Rhea" id="RHEA:23777"/>
    </physiologicalReaction>
</comment>
<dbReference type="SUPFAM" id="SSF53633">
    <property type="entry name" value="Carbamate kinase-like"/>
    <property type="match status" value="1"/>
</dbReference>
<evidence type="ECO:0000256" key="7">
    <source>
        <dbReference type="ARBA" id="ARBA00007952"/>
    </source>
</evidence>
<dbReference type="GO" id="GO:0005524">
    <property type="term" value="F:ATP binding"/>
    <property type="evidence" value="ECO:0007669"/>
    <property type="project" value="UniProtKB-KW"/>
</dbReference>
<comment type="catalytic activity">
    <reaction evidence="26">
        <text>L-homoserine + NADP(+) = L-aspartate 4-semialdehyde + NADPH + H(+)</text>
        <dbReference type="Rhea" id="RHEA:15761"/>
        <dbReference type="ChEBI" id="CHEBI:15378"/>
        <dbReference type="ChEBI" id="CHEBI:57476"/>
        <dbReference type="ChEBI" id="CHEBI:57783"/>
        <dbReference type="ChEBI" id="CHEBI:58349"/>
        <dbReference type="ChEBI" id="CHEBI:537519"/>
        <dbReference type="EC" id="1.1.1.3"/>
    </reaction>
    <physiologicalReaction direction="right-to-left" evidence="26">
        <dbReference type="Rhea" id="RHEA:15763"/>
    </physiologicalReaction>
</comment>
<evidence type="ECO:0000256" key="20">
    <source>
        <dbReference type="ARBA" id="ARBA00023053"/>
    </source>
</evidence>
<keyword evidence="19" id="KW-0520">NAD</keyword>
<keyword evidence="23" id="KW-0511">Multifunctional enzyme</keyword>
<accession>A0A6G9AJB6</accession>
<keyword evidence="30" id="KW-1185">Reference proteome</keyword>
<dbReference type="InterPro" id="IPR019811">
    <property type="entry name" value="HDH_CS"/>
</dbReference>
<dbReference type="KEGG" id="spib:G8759_06350"/>
<proteinExistence type="inferred from homology"/>
<evidence type="ECO:0000256" key="23">
    <source>
        <dbReference type="ARBA" id="ARBA00023268"/>
    </source>
</evidence>
<evidence type="ECO:0000256" key="9">
    <source>
        <dbReference type="ARBA" id="ARBA00011881"/>
    </source>
</evidence>
<evidence type="ECO:0000256" key="10">
    <source>
        <dbReference type="ARBA" id="ARBA00022605"/>
    </source>
</evidence>
<dbReference type="InterPro" id="IPR018042">
    <property type="entry name" value="Aspartate_kinase_CS"/>
</dbReference>
<organism evidence="29 30">
    <name type="scientific">Spirosoma aureum</name>
    <dbReference type="NCBI Taxonomy" id="2692134"/>
    <lineage>
        <taxon>Bacteria</taxon>
        <taxon>Pseudomonadati</taxon>
        <taxon>Bacteroidota</taxon>
        <taxon>Cytophagia</taxon>
        <taxon>Cytophagales</taxon>
        <taxon>Cytophagaceae</taxon>
        <taxon>Spirosoma</taxon>
    </lineage>
</organism>
<evidence type="ECO:0000256" key="24">
    <source>
        <dbReference type="ARBA" id="ARBA00044938"/>
    </source>
</evidence>
<evidence type="ECO:0000256" key="11">
    <source>
        <dbReference type="ARBA" id="ARBA00022679"/>
    </source>
</evidence>
<comment type="cofactor">
    <cofactor evidence="1">
        <name>a metal cation</name>
        <dbReference type="ChEBI" id="CHEBI:25213"/>
    </cofactor>
</comment>
<evidence type="ECO:0000256" key="14">
    <source>
        <dbReference type="ARBA" id="ARBA00022741"/>
    </source>
</evidence>
<dbReference type="UniPathway" id="UPA00034">
    <property type="reaction ID" value="UER00015"/>
</dbReference>
<dbReference type="GO" id="GO:0009086">
    <property type="term" value="P:methionine biosynthetic process"/>
    <property type="evidence" value="ECO:0007669"/>
    <property type="project" value="UniProtKB-KW"/>
</dbReference>
<evidence type="ECO:0000256" key="15">
    <source>
        <dbReference type="ARBA" id="ARBA00022777"/>
    </source>
</evidence>
<evidence type="ECO:0000256" key="19">
    <source>
        <dbReference type="ARBA" id="ARBA00023027"/>
    </source>
</evidence>
<evidence type="ECO:0000256" key="2">
    <source>
        <dbReference type="ARBA" id="ARBA00004766"/>
    </source>
</evidence>
<evidence type="ECO:0000256" key="18">
    <source>
        <dbReference type="ARBA" id="ARBA00023002"/>
    </source>
</evidence>
<dbReference type="GO" id="GO:0050661">
    <property type="term" value="F:NADP binding"/>
    <property type="evidence" value="ECO:0007669"/>
    <property type="project" value="InterPro"/>
</dbReference>
<evidence type="ECO:0000256" key="22">
    <source>
        <dbReference type="ARBA" id="ARBA00023167"/>
    </source>
</evidence>
<evidence type="ECO:0000256" key="25">
    <source>
        <dbReference type="ARBA" id="ARBA00048561"/>
    </source>
</evidence>
<dbReference type="SUPFAM" id="SSF55021">
    <property type="entry name" value="ACT-like"/>
    <property type="match status" value="2"/>
</dbReference>
<dbReference type="GO" id="GO:0009090">
    <property type="term" value="P:homoserine biosynthetic process"/>
    <property type="evidence" value="ECO:0007669"/>
    <property type="project" value="UniProtKB-ARBA"/>
</dbReference>
<dbReference type="CDD" id="cd04243">
    <property type="entry name" value="AAK_AK-HSDH-like"/>
    <property type="match status" value="1"/>
</dbReference>
<keyword evidence="18 29" id="KW-0560">Oxidoreductase</keyword>
<evidence type="ECO:0000256" key="21">
    <source>
        <dbReference type="ARBA" id="ARBA00023154"/>
    </source>
</evidence>
<name>A0A6G9AJB6_9BACT</name>
<dbReference type="CDD" id="cd04921">
    <property type="entry name" value="ACT_AKi-HSDH-ThrA-like_1"/>
    <property type="match status" value="1"/>
</dbReference>
<dbReference type="PANTHER" id="PTHR43070">
    <property type="match status" value="1"/>
</dbReference>
<comment type="similarity">
    <text evidence="7">In the C-terminal section; belongs to the homoserine dehydrogenase family.</text>
</comment>
<dbReference type="EC" id="2.7.2.4" evidence="29"/>
<dbReference type="InterPro" id="IPR011147">
    <property type="entry name" value="Bifunc_Aspkin/hSer_DH"/>
</dbReference>
<keyword evidence="17" id="KW-0521">NADP</keyword>
<evidence type="ECO:0000256" key="1">
    <source>
        <dbReference type="ARBA" id="ARBA00001920"/>
    </source>
</evidence>
<evidence type="ECO:0000256" key="16">
    <source>
        <dbReference type="ARBA" id="ARBA00022840"/>
    </source>
</evidence>
<evidence type="ECO:0000256" key="5">
    <source>
        <dbReference type="ARBA" id="ARBA00005062"/>
    </source>
</evidence>
<dbReference type="PROSITE" id="PS51671">
    <property type="entry name" value="ACT"/>
    <property type="match status" value="1"/>
</dbReference>
<evidence type="ECO:0000256" key="13">
    <source>
        <dbReference type="ARBA" id="ARBA00022723"/>
    </source>
</evidence>
<feature type="domain" description="ACT" evidence="28">
    <location>
        <begin position="405"/>
        <end position="478"/>
    </location>
</feature>
<dbReference type="Pfam" id="PF00742">
    <property type="entry name" value="Homoserine_dh"/>
    <property type="match status" value="1"/>
</dbReference>
<keyword evidence="11 29" id="KW-0808">Transferase</keyword>
<dbReference type="RefSeq" id="WP_167206247.1">
    <property type="nucleotide sequence ID" value="NZ_CP050063.1"/>
</dbReference>
<evidence type="ECO:0000256" key="4">
    <source>
        <dbReference type="ARBA" id="ARBA00005056"/>
    </source>
</evidence>
<keyword evidence="22" id="KW-0486">Methionine biosynthesis</keyword>
<dbReference type="PROSITE" id="PS00324">
    <property type="entry name" value="ASPARTOKINASE"/>
    <property type="match status" value="1"/>
</dbReference>
<dbReference type="GO" id="GO:0004072">
    <property type="term" value="F:aspartate kinase activity"/>
    <property type="evidence" value="ECO:0007669"/>
    <property type="project" value="UniProtKB-EC"/>
</dbReference>
<dbReference type="Proteomes" id="UP000501802">
    <property type="component" value="Chromosome"/>
</dbReference>
<dbReference type="InterPro" id="IPR036393">
    <property type="entry name" value="AceGlu_kinase-like_sf"/>
</dbReference>
<keyword evidence="16" id="KW-0067">ATP-binding</keyword>
<dbReference type="NCBIfam" id="NF006959">
    <property type="entry name" value="PRK09436.1"/>
    <property type="match status" value="1"/>
</dbReference>
<dbReference type="FunFam" id="3.30.360.10:FF:000006">
    <property type="entry name" value="Bifunctional aspartokinase/homoserine dehydrogenase"/>
    <property type="match status" value="1"/>
</dbReference>
<keyword evidence="20" id="KW-0915">Sodium</keyword>
<dbReference type="InterPro" id="IPR049638">
    <property type="entry name" value="AK-HD"/>
</dbReference>
<dbReference type="FunFam" id="3.30.2130.10:FF:000001">
    <property type="entry name" value="Bifunctional aspartokinase/homoserine dehydrogenase"/>
    <property type="match status" value="1"/>
</dbReference>
<evidence type="ECO:0000256" key="6">
    <source>
        <dbReference type="ARBA" id="ARBA00005139"/>
    </source>
</evidence>
<evidence type="ECO:0000313" key="29">
    <source>
        <dbReference type="EMBL" id="QIP12273.1"/>
    </source>
</evidence>
<dbReference type="EC" id="1.1.1.3" evidence="29"/>
<evidence type="ECO:0000256" key="8">
    <source>
        <dbReference type="ARBA" id="ARBA00010046"/>
    </source>
</evidence>
<dbReference type="PROSITE" id="PS01042">
    <property type="entry name" value="HOMOSER_DHGENASE"/>
    <property type="match status" value="1"/>
</dbReference>
<dbReference type="UniPathway" id="UPA00050">
    <property type="reaction ID" value="UER00063"/>
</dbReference>
<dbReference type="GO" id="GO:0009088">
    <property type="term" value="P:threonine biosynthetic process"/>
    <property type="evidence" value="ECO:0007669"/>
    <property type="project" value="UniProtKB-UniPathway"/>
</dbReference>
<keyword evidence="15 29" id="KW-0418">Kinase</keyword>
<dbReference type="GO" id="GO:0004412">
    <property type="term" value="F:homoserine dehydrogenase activity"/>
    <property type="evidence" value="ECO:0007669"/>
    <property type="project" value="UniProtKB-EC"/>
</dbReference>
<dbReference type="InterPro" id="IPR002912">
    <property type="entry name" value="ACT_dom"/>
</dbReference>
<dbReference type="GO" id="GO:0046872">
    <property type="term" value="F:metal ion binding"/>
    <property type="evidence" value="ECO:0007669"/>
    <property type="project" value="UniProtKB-KW"/>
</dbReference>
<keyword evidence="21" id="KW-0457">Lysine biosynthesis</keyword>
<dbReference type="Pfam" id="PF00696">
    <property type="entry name" value="AA_kinase"/>
    <property type="match status" value="1"/>
</dbReference>
<dbReference type="Pfam" id="PF22468">
    <property type="entry name" value="ACT_9"/>
    <property type="match status" value="2"/>
</dbReference>
<dbReference type="SUPFAM" id="SSF51735">
    <property type="entry name" value="NAD(P)-binding Rossmann-fold domains"/>
    <property type="match status" value="1"/>
</dbReference>
<comment type="pathway">
    <text evidence="3">Amino-acid biosynthesis; L-methionine biosynthesis via de novo pathway; L-homoserine from L-aspartate: step 1/3.</text>
</comment>
<dbReference type="Gene3D" id="3.30.360.10">
    <property type="entry name" value="Dihydrodipicolinate Reductase, domain 2"/>
    <property type="match status" value="1"/>
</dbReference>
<keyword evidence="14" id="KW-0547">Nucleotide-binding</keyword>
<dbReference type="InterPro" id="IPR036291">
    <property type="entry name" value="NAD(P)-bd_dom_sf"/>
</dbReference>
<dbReference type="InterPro" id="IPR005106">
    <property type="entry name" value="Asp/hSer_DH_NAD-bd"/>
</dbReference>
<dbReference type="AlphaFoldDB" id="A0A6G9AJB6"/>
<dbReference type="EMBL" id="CP050063">
    <property type="protein sequence ID" value="QIP12273.1"/>
    <property type="molecule type" value="Genomic_DNA"/>
</dbReference>
<comment type="function">
    <text evidence="24">Bifunctional aspartate kinase and homoserine dehydrogenase that catalyzes the first and the third steps toward the synthesis of lysine, methionine and threonine from aspartate.</text>
</comment>
<protein>
    <submittedName>
        <fullName evidence="29">Bifunctional aspartate kinase/homoserine dehydrogenase I</fullName>
        <ecNumber evidence="29">1.1.1.3</ecNumber>
        <ecNumber evidence="29">2.7.2.4</ecNumber>
    </submittedName>
</protein>
<evidence type="ECO:0000256" key="3">
    <source>
        <dbReference type="ARBA" id="ARBA00004986"/>
    </source>
</evidence>
<dbReference type="UniPathway" id="UPA00051">
    <property type="reaction ID" value="UER00462"/>
</dbReference>
<dbReference type="PIRSF" id="PIRSF000727">
    <property type="entry name" value="ThrA"/>
    <property type="match status" value="1"/>
</dbReference>
<reference evidence="29 30" key="1">
    <citation type="submission" date="2020-03" db="EMBL/GenBank/DDBJ databases">
        <authorList>
            <person name="Kim M.K."/>
        </authorList>
    </citation>
    <scope>NUCLEOTIDE SEQUENCE [LARGE SCALE GENOMIC DNA]</scope>
    <source>
        <strain evidence="29 30">BT328</strain>
    </source>
</reference>
<dbReference type="Gene3D" id="3.30.2130.10">
    <property type="entry name" value="VC0802-like"/>
    <property type="match status" value="1"/>
</dbReference>
<dbReference type="InterPro" id="IPR045865">
    <property type="entry name" value="ACT-like_dom_sf"/>
</dbReference>
<dbReference type="InterPro" id="IPR054352">
    <property type="entry name" value="ACT_Aspartokinase"/>
</dbReference>
<dbReference type="InterPro" id="IPR001342">
    <property type="entry name" value="HDH_cat"/>
</dbReference>
<keyword evidence="12" id="KW-0791">Threonine biosynthesis</keyword>
<dbReference type="GO" id="GO:0009089">
    <property type="term" value="P:lysine biosynthetic process via diaminopimelate"/>
    <property type="evidence" value="ECO:0007669"/>
    <property type="project" value="UniProtKB-UniPathway"/>
</dbReference>
<keyword evidence="13" id="KW-0479">Metal-binding</keyword>
<evidence type="ECO:0000256" key="26">
    <source>
        <dbReference type="ARBA" id="ARBA00048841"/>
    </source>
</evidence>
<comment type="similarity">
    <text evidence="8">In the N-terminal section; belongs to the aspartokinase family.</text>
</comment>
<comment type="catalytic activity">
    <reaction evidence="27">
        <text>L-homoserine + NAD(+) = L-aspartate 4-semialdehyde + NADH + H(+)</text>
        <dbReference type="Rhea" id="RHEA:15757"/>
        <dbReference type="ChEBI" id="CHEBI:15378"/>
        <dbReference type="ChEBI" id="CHEBI:57476"/>
        <dbReference type="ChEBI" id="CHEBI:57540"/>
        <dbReference type="ChEBI" id="CHEBI:57945"/>
        <dbReference type="ChEBI" id="CHEBI:537519"/>
        <dbReference type="EC" id="1.1.1.3"/>
    </reaction>
    <physiologicalReaction direction="right-to-left" evidence="27">
        <dbReference type="Rhea" id="RHEA:15759"/>
    </physiologicalReaction>
</comment>
<evidence type="ECO:0000256" key="27">
    <source>
        <dbReference type="ARBA" id="ARBA00049031"/>
    </source>
</evidence>
<dbReference type="NCBIfam" id="TIGR00657">
    <property type="entry name" value="asp_kinases"/>
    <property type="match status" value="1"/>
</dbReference>
<dbReference type="InterPro" id="IPR001048">
    <property type="entry name" value="Asp/Glu/Uridylate_kinase"/>
</dbReference>
<dbReference type="Pfam" id="PF03447">
    <property type="entry name" value="NAD_binding_3"/>
    <property type="match status" value="1"/>
</dbReference>
<dbReference type="Gene3D" id="3.40.1160.10">
    <property type="entry name" value="Acetylglutamate kinase-like"/>
    <property type="match status" value="1"/>
</dbReference>
<comment type="pathway">
    <text evidence="5">Amino-acid biosynthesis; L-methionine biosynthesis via de novo pathway; L-homoserine from L-aspartate: step 3/3.</text>
</comment>